<organism evidence="2 3">
    <name type="scientific">Oryza rufipogon</name>
    <name type="common">Brownbeard rice</name>
    <name type="synonym">Asian wild rice</name>
    <dbReference type="NCBI Taxonomy" id="4529"/>
    <lineage>
        <taxon>Eukaryota</taxon>
        <taxon>Viridiplantae</taxon>
        <taxon>Streptophyta</taxon>
        <taxon>Embryophyta</taxon>
        <taxon>Tracheophyta</taxon>
        <taxon>Spermatophyta</taxon>
        <taxon>Magnoliopsida</taxon>
        <taxon>Liliopsida</taxon>
        <taxon>Poales</taxon>
        <taxon>Poaceae</taxon>
        <taxon>BOP clade</taxon>
        <taxon>Oryzoideae</taxon>
        <taxon>Oryzeae</taxon>
        <taxon>Oryzinae</taxon>
        <taxon>Oryza</taxon>
    </lineage>
</organism>
<dbReference type="Proteomes" id="UP000008022">
    <property type="component" value="Unassembled WGS sequence"/>
</dbReference>
<dbReference type="Gramene" id="ORUFI05G28710.1">
    <property type="protein sequence ID" value="ORUFI05G28710.1"/>
    <property type="gene ID" value="ORUFI05G28710"/>
</dbReference>
<dbReference type="HOGENOM" id="CLU_695185_0_0_1"/>
<name>A0A0E0PRL5_ORYRU</name>
<feature type="region of interest" description="Disordered" evidence="1">
    <location>
        <begin position="378"/>
        <end position="402"/>
    </location>
</feature>
<dbReference type="EnsemblPlants" id="ORUFI05G28710.1">
    <property type="protein sequence ID" value="ORUFI05G28710.1"/>
    <property type="gene ID" value="ORUFI05G28710"/>
</dbReference>
<protein>
    <submittedName>
        <fullName evidence="2">Uncharacterized protein</fullName>
    </submittedName>
</protein>
<evidence type="ECO:0000313" key="3">
    <source>
        <dbReference type="Proteomes" id="UP000008022"/>
    </source>
</evidence>
<dbReference type="AlphaFoldDB" id="A0A0E0PRL5"/>
<reference evidence="2" key="2">
    <citation type="submission" date="2015-06" db="UniProtKB">
        <authorList>
            <consortium name="EnsemblPlants"/>
        </authorList>
    </citation>
    <scope>IDENTIFICATION</scope>
</reference>
<evidence type="ECO:0000313" key="2">
    <source>
        <dbReference type="EnsemblPlants" id="ORUFI05G28710.1"/>
    </source>
</evidence>
<accession>A0A0E0PRL5</accession>
<sequence length="402" mass="43995">MAGGGGELQWIVIHGVRDAVLRAAAIIGPRLAVIGDVRVSDAPAVLTLLEKEVVRQDWEIERRHRLDRLARLDHELAIILEAIVPMLMHTPFHIVAGRELQRYGWSIQHLAASIFGPVHALHAAVGPVGRFLRRHARHQHHGTRDAAWLAGNILEVRDRVSALRSLVVMFPEEDPAAAAAAAGDDDHDDDGAEFVEDDAGSDVEGGGGELQWIVIHGLHDAVLRAAAIVGPRLVIIGDVRVSDAPAVLALLDKEGVRQGWEIERRHRLARLAKLDHELAIVLEVIVPMLMHTPFHIVAGRELQRYGSSIQHLAASIFGPVHALHAAVRPVGRFLRRHARHQHHGTRDAAWLAGNILEVRDRVSALRSLVVMFPEEDPAAAAAAAGDDDHDDGPEFAEDDDEE</sequence>
<keyword evidence="3" id="KW-1185">Reference proteome</keyword>
<dbReference type="SMR" id="A0A0E0PRL5"/>
<evidence type="ECO:0000256" key="1">
    <source>
        <dbReference type="SAM" id="MobiDB-lite"/>
    </source>
</evidence>
<feature type="compositionally biased region" description="Acidic residues" evidence="1">
    <location>
        <begin position="385"/>
        <end position="402"/>
    </location>
</feature>
<dbReference type="OMA" id="RHAWEIE"/>
<reference evidence="3" key="1">
    <citation type="submission" date="2013-06" db="EMBL/GenBank/DDBJ databases">
        <authorList>
            <person name="Zhao Q."/>
        </authorList>
    </citation>
    <scope>NUCLEOTIDE SEQUENCE</scope>
    <source>
        <strain evidence="3">cv. W1943</strain>
    </source>
</reference>
<proteinExistence type="predicted"/>